<proteinExistence type="predicted"/>
<evidence type="ECO:0000313" key="2">
    <source>
        <dbReference type="Proteomes" id="UP000558997"/>
    </source>
</evidence>
<organism evidence="1 2">
    <name type="scientific">Kribbella solani</name>
    <dbReference type="NCBI Taxonomy" id="236067"/>
    <lineage>
        <taxon>Bacteria</taxon>
        <taxon>Bacillati</taxon>
        <taxon>Actinomycetota</taxon>
        <taxon>Actinomycetes</taxon>
        <taxon>Propionibacteriales</taxon>
        <taxon>Kribbellaceae</taxon>
        <taxon>Kribbella</taxon>
    </lineage>
</organism>
<accession>A0A841DLX2</accession>
<dbReference type="Pfam" id="PF18855">
    <property type="entry name" value="baeRF_family11"/>
    <property type="match status" value="1"/>
</dbReference>
<dbReference type="AlphaFoldDB" id="A0A841DLX2"/>
<dbReference type="InterPro" id="IPR041638">
    <property type="entry name" value="BaeRF_family11"/>
</dbReference>
<name>A0A841DLX2_9ACTN</name>
<protein>
    <submittedName>
        <fullName evidence="1">Uncharacterized protein</fullName>
    </submittedName>
</protein>
<gene>
    <name evidence="1" type="ORF">HDA44_001117</name>
</gene>
<keyword evidence="2" id="KW-1185">Reference proteome</keyword>
<dbReference type="EMBL" id="JACHNF010000001">
    <property type="protein sequence ID" value="MBB5977776.1"/>
    <property type="molecule type" value="Genomic_DNA"/>
</dbReference>
<sequence>MTLHTDIPARTELERLIGARDPLSVSIYLPTSPVTQDAQADRIELKNLATEASRQFEAAGADRRTAEEIRESLDELVEDNRFWAEQARSLAVFAWSGGITTYRLPNQLTSLVEVGDRFYLKPLLRAVTFPQAAFVLALAGGAVRLVEVTRDGPPFTVDVPGLPKDAASAAGKSSIADRAPVGRIQGSEGQKVRLRQYARKIDQALRGVLTGMELPLIIAATEPLDAIYRSVNTYPHLAAPGITGSPEEATDAELAAAARPVLDQIYARQLADVGELYDQRFAQGRASTDLATIARAATFGAVGTLIVDIDEKLPGQVDEETGAITPAPDDATSYGVIDELARRTLQSGGQVLAVRTTEVPQNTPAAAIFRYPF</sequence>
<evidence type="ECO:0000313" key="1">
    <source>
        <dbReference type="EMBL" id="MBB5977776.1"/>
    </source>
</evidence>
<dbReference type="Proteomes" id="UP000558997">
    <property type="component" value="Unassembled WGS sequence"/>
</dbReference>
<dbReference type="RefSeq" id="WP_184831904.1">
    <property type="nucleotide sequence ID" value="NZ_BAAAVN010000011.1"/>
</dbReference>
<reference evidence="1 2" key="1">
    <citation type="submission" date="2020-08" db="EMBL/GenBank/DDBJ databases">
        <title>Sequencing the genomes of 1000 actinobacteria strains.</title>
        <authorList>
            <person name="Klenk H.-P."/>
        </authorList>
    </citation>
    <scope>NUCLEOTIDE SEQUENCE [LARGE SCALE GENOMIC DNA]</scope>
    <source>
        <strain evidence="1 2">DSM 17294</strain>
    </source>
</reference>
<comment type="caution">
    <text evidence="1">The sequence shown here is derived from an EMBL/GenBank/DDBJ whole genome shotgun (WGS) entry which is preliminary data.</text>
</comment>